<dbReference type="AlphaFoldDB" id="A0A397H2Y1"/>
<dbReference type="OrthoDB" id="2364290at2759"/>
<gene>
    <name evidence="1" type="ORF">Glove_408g21</name>
</gene>
<dbReference type="EMBL" id="PQFF01000363">
    <property type="protein sequence ID" value="RHZ55986.1"/>
    <property type="molecule type" value="Genomic_DNA"/>
</dbReference>
<comment type="caution">
    <text evidence="1">The sequence shown here is derived from an EMBL/GenBank/DDBJ whole genome shotgun (WGS) entry which is preliminary data.</text>
</comment>
<evidence type="ECO:0000313" key="2">
    <source>
        <dbReference type="Proteomes" id="UP000266861"/>
    </source>
</evidence>
<keyword evidence="2" id="KW-1185">Reference proteome</keyword>
<sequence>MHLLPDMALLWDKNLDSTYYYRSTILKDLISAVTIASLPYELMTGVTLDEYFIKTDKYNVKGFWEWKNNTVRVIEFPSSFHEDSAITTLGEFIKIFDRVNNTPARMKVSGATRSRTHGGEMESFDLFLNLKCLAVDMMEWYEHQPWLNLIIQVAYAEEELHLKNKVENYWLLPNRAHDVIAIKIDYIPNNAIPTEMTVSMALLCEQPNSCWCARPVMYEFGTINRQGVPISILPGQCVINISLECIYYEMPRNFVIPSPPLPNPIPIDLFEVRINVLNP</sequence>
<dbReference type="Proteomes" id="UP000266861">
    <property type="component" value="Unassembled WGS sequence"/>
</dbReference>
<proteinExistence type="predicted"/>
<evidence type="ECO:0000313" key="1">
    <source>
        <dbReference type="EMBL" id="RHZ55986.1"/>
    </source>
</evidence>
<reference evidence="1 2" key="1">
    <citation type="submission" date="2018-08" db="EMBL/GenBank/DDBJ databases">
        <title>Genome and evolution of the arbuscular mycorrhizal fungus Diversispora epigaea (formerly Glomus versiforme) and its bacterial endosymbionts.</title>
        <authorList>
            <person name="Sun X."/>
            <person name="Fei Z."/>
            <person name="Harrison M."/>
        </authorList>
    </citation>
    <scope>NUCLEOTIDE SEQUENCE [LARGE SCALE GENOMIC DNA]</scope>
    <source>
        <strain evidence="1 2">IT104</strain>
    </source>
</reference>
<name>A0A397H2Y1_9GLOM</name>
<accession>A0A397H2Y1</accession>
<protein>
    <submittedName>
        <fullName evidence="1">Uncharacterized protein</fullName>
    </submittedName>
</protein>
<organism evidence="1 2">
    <name type="scientific">Diversispora epigaea</name>
    <dbReference type="NCBI Taxonomy" id="1348612"/>
    <lineage>
        <taxon>Eukaryota</taxon>
        <taxon>Fungi</taxon>
        <taxon>Fungi incertae sedis</taxon>
        <taxon>Mucoromycota</taxon>
        <taxon>Glomeromycotina</taxon>
        <taxon>Glomeromycetes</taxon>
        <taxon>Diversisporales</taxon>
        <taxon>Diversisporaceae</taxon>
        <taxon>Diversispora</taxon>
    </lineage>
</organism>